<feature type="transmembrane region" description="Helical" evidence="1">
    <location>
        <begin position="12"/>
        <end position="35"/>
    </location>
</feature>
<gene>
    <name evidence="2" type="ORF">SAMN05421663_11257</name>
</gene>
<sequence length="234" mass="24625">MPISEIMNSGILWVFCLLVVSIVLFQGVVFVRSAYQARSSVGMTEQEARSAMKTGAIAAIGPALGNIIIAVSLMTLIGNPLTMMRSAIIGSSATESLGAQMASSAYGTELGTADFGPEAFTTIAWTLCIGGTGWLLVTFFFTKSLGSFQKKITARKNGTKKMVVISTAAMLGAFGYFAANEAVKSSSHTLVILTSIGITIITLLAANKLQKNWLKEWALGFAIVGGLTVGYFIG</sequence>
<keyword evidence="1" id="KW-0472">Membrane</keyword>
<reference evidence="3" key="1">
    <citation type="submission" date="2016-10" db="EMBL/GenBank/DDBJ databases">
        <authorList>
            <person name="Varghese N."/>
            <person name="Submissions S."/>
        </authorList>
    </citation>
    <scope>NUCLEOTIDE SEQUENCE [LARGE SCALE GENOMIC DNA]</scope>
    <source>
        <strain evidence="3">DSM 21620</strain>
    </source>
</reference>
<keyword evidence="1" id="KW-0812">Transmembrane</keyword>
<proteinExistence type="predicted"/>
<dbReference type="STRING" id="361279.SAMN05421663_11257"/>
<feature type="transmembrane region" description="Helical" evidence="1">
    <location>
        <begin position="119"/>
        <end position="141"/>
    </location>
</feature>
<feature type="transmembrane region" description="Helical" evidence="1">
    <location>
        <begin position="162"/>
        <end position="179"/>
    </location>
</feature>
<evidence type="ECO:0008006" key="4">
    <source>
        <dbReference type="Google" id="ProtNLM"/>
    </source>
</evidence>
<dbReference type="EMBL" id="FMZB01000012">
    <property type="protein sequence ID" value="SDD51628.1"/>
    <property type="molecule type" value="Genomic_DNA"/>
</dbReference>
<organism evidence="2 3">
    <name type="scientific">Terribacillus halophilus</name>
    <dbReference type="NCBI Taxonomy" id="361279"/>
    <lineage>
        <taxon>Bacteria</taxon>
        <taxon>Bacillati</taxon>
        <taxon>Bacillota</taxon>
        <taxon>Bacilli</taxon>
        <taxon>Bacillales</taxon>
        <taxon>Bacillaceae</taxon>
        <taxon>Terribacillus</taxon>
    </lineage>
</organism>
<evidence type="ECO:0000256" key="1">
    <source>
        <dbReference type="SAM" id="Phobius"/>
    </source>
</evidence>
<name>A0A1G6VDG9_9BACI</name>
<keyword evidence="3" id="KW-1185">Reference proteome</keyword>
<protein>
    <recommendedName>
        <fullName evidence="4">DUF5058 domain-containing protein</fullName>
    </recommendedName>
</protein>
<dbReference type="AlphaFoldDB" id="A0A1G6VDG9"/>
<dbReference type="RefSeq" id="WP_244499380.1">
    <property type="nucleotide sequence ID" value="NZ_FMZB01000012.1"/>
</dbReference>
<accession>A0A1G6VDG9</accession>
<evidence type="ECO:0000313" key="2">
    <source>
        <dbReference type="EMBL" id="SDD51628.1"/>
    </source>
</evidence>
<feature type="transmembrane region" description="Helical" evidence="1">
    <location>
        <begin position="217"/>
        <end position="233"/>
    </location>
</feature>
<dbReference type="Proteomes" id="UP000198666">
    <property type="component" value="Unassembled WGS sequence"/>
</dbReference>
<dbReference type="Pfam" id="PF16481">
    <property type="entry name" value="DUF5058"/>
    <property type="match status" value="1"/>
</dbReference>
<feature type="transmembrane region" description="Helical" evidence="1">
    <location>
        <begin position="185"/>
        <end position="205"/>
    </location>
</feature>
<dbReference type="InterPro" id="IPR032479">
    <property type="entry name" value="DUF5058"/>
</dbReference>
<keyword evidence="1" id="KW-1133">Transmembrane helix</keyword>
<evidence type="ECO:0000313" key="3">
    <source>
        <dbReference type="Proteomes" id="UP000198666"/>
    </source>
</evidence>
<feature type="transmembrane region" description="Helical" evidence="1">
    <location>
        <begin position="56"/>
        <end position="77"/>
    </location>
</feature>